<dbReference type="Proteomes" id="UP000003835">
    <property type="component" value="Unassembled WGS sequence"/>
</dbReference>
<dbReference type="AlphaFoldDB" id="B4VIA3"/>
<evidence type="ECO:0008006" key="3">
    <source>
        <dbReference type="Google" id="ProtNLM"/>
    </source>
</evidence>
<organism evidence="1 2">
    <name type="scientific">Coleofasciculus chthonoplastes PCC 7420</name>
    <dbReference type="NCBI Taxonomy" id="118168"/>
    <lineage>
        <taxon>Bacteria</taxon>
        <taxon>Bacillati</taxon>
        <taxon>Cyanobacteriota</taxon>
        <taxon>Cyanophyceae</taxon>
        <taxon>Coleofasciculales</taxon>
        <taxon>Coleofasciculaceae</taxon>
        <taxon>Coleofasciculus</taxon>
    </lineage>
</organism>
<dbReference type="eggNOG" id="COG4456">
    <property type="taxonomic scope" value="Bacteria"/>
</dbReference>
<dbReference type="EMBL" id="DS989841">
    <property type="protein sequence ID" value="EDX78807.1"/>
    <property type="molecule type" value="Genomic_DNA"/>
</dbReference>
<reference evidence="1 2" key="1">
    <citation type="submission" date="2008-07" db="EMBL/GenBank/DDBJ databases">
        <authorList>
            <person name="Tandeau de Marsac N."/>
            <person name="Ferriera S."/>
            <person name="Johnson J."/>
            <person name="Kravitz S."/>
            <person name="Beeson K."/>
            <person name="Sutton G."/>
            <person name="Rogers Y.-H."/>
            <person name="Friedman R."/>
            <person name="Frazier M."/>
            <person name="Venter J.C."/>
        </authorList>
    </citation>
    <scope>NUCLEOTIDE SEQUENCE [LARGE SCALE GENOMIC DNA]</scope>
    <source>
        <strain evidence="1 2">PCC 7420</strain>
    </source>
</reference>
<proteinExistence type="predicted"/>
<dbReference type="RefSeq" id="WP_006098284.1">
    <property type="nucleotide sequence ID" value="NZ_DS989841.1"/>
</dbReference>
<dbReference type="STRING" id="118168.MC7420_7460"/>
<dbReference type="InterPro" id="IPR037914">
    <property type="entry name" value="SpoVT-AbrB_sf"/>
</dbReference>
<dbReference type="HOGENOM" id="CLU_162018_0_1_3"/>
<dbReference type="PANTHER" id="PTHR37550:SF1">
    <property type="entry name" value="SSL1300 PROTEIN"/>
    <property type="match status" value="1"/>
</dbReference>
<keyword evidence="2" id="KW-1185">Reference proteome</keyword>
<dbReference type="SUPFAM" id="SSF89447">
    <property type="entry name" value="AbrB/MazE/MraZ-like"/>
    <property type="match status" value="1"/>
</dbReference>
<dbReference type="PANTHER" id="PTHR37550">
    <property type="entry name" value="ANTITOXIN VAPB1"/>
    <property type="match status" value="1"/>
</dbReference>
<sequence>MTTEYHVKLIQTGNTQTLTIPQDLTLSTTDVTIRQEDGKLIIEPYQKKSLLCVLATLEPLDEDFPNVDEGVLPLDDIEL</sequence>
<name>B4VIA3_9CYAN</name>
<dbReference type="InterPro" id="IPR051734">
    <property type="entry name" value="VapB_TA_antitoxins"/>
</dbReference>
<accession>B4VIA3</accession>
<dbReference type="OrthoDB" id="573584at2"/>
<protein>
    <recommendedName>
        <fullName evidence="3">SpoVT / AbrB like domain protein</fullName>
    </recommendedName>
</protein>
<gene>
    <name evidence="1" type="ORF">MC7420_7460</name>
</gene>
<evidence type="ECO:0000313" key="2">
    <source>
        <dbReference type="Proteomes" id="UP000003835"/>
    </source>
</evidence>
<evidence type="ECO:0000313" key="1">
    <source>
        <dbReference type="EMBL" id="EDX78807.1"/>
    </source>
</evidence>